<protein>
    <submittedName>
        <fullName evidence="3">Uncharacterized protein</fullName>
    </submittedName>
</protein>
<evidence type="ECO:0000313" key="3">
    <source>
        <dbReference type="EMBL" id="QTR01183.1"/>
    </source>
</evidence>
<keyword evidence="2" id="KW-1133">Transmembrane helix</keyword>
<dbReference type="Proteomes" id="UP000671828">
    <property type="component" value="Chromosome"/>
</dbReference>
<feature type="region of interest" description="Disordered" evidence="1">
    <location>
        <begin position="1"/>
        <end position="21"/>
    </location>
</feature>
<keyword evidence="2" id="KW-0472">Membrane</keyword>
<sequence>MTDIRQVLETAFDDEPPSNLDKSAIVRAGRRRLGARRATTAGAVLAAVTAVGVPVVLAAGGGASVAP</sequence>
<name>A0A8T8HRH6_9PSEU</name>
<accession>A0A8T8HRH6</accession>
<dbReference type="AlphaFoldDB" id="A0A8T8HRH6"/>
<gene>
    <name evidence="3" type="ORF">J7S33_16980</name>
</gene>
<proteinExistence type="predicted"/>
<evidence type="ECO:0000256" key="2">
    <source>
        <dbReference type="SAM" id="Phobius"/>
    </source>
</evidence>
<feature type="transmembrane region" description="Helical" evidence="2">
    <location>
        <begin position="40"/>
        <end position="66"/>
    </location>
</feature>
<evidence type="ECO:0000313" key="4">
    <source>
        <dbReference type="Proteomes" id="UP000671828"/>
    </source>
</evidence>
<evidence type="ECO:0000256" key="1">
    <source>
        <dbReference type="SAM" id="MobiDB-lite"/>
    </source>
</evidence>
<dbReference type="EMBL" id="CP072788">
    <property type="protein sequence ID" value="QTR01183.1"/>
    <property type="molecule type" value="Genomic_DNA"/>
</dbReference>
<keyword evidence="2" id="KW-0812">Transmembrane</keyword>
<reference evidence="3" key="1">
    <citation type="submission" date="2021-04" db="EMBL/GenBank/DDBJ databases">
        <title>Saccharothrix algeriensis WGS.</title>
        <authorList>
            <person name="Stuskova K."/>
            <person name="Hakalova E."/>
            <person name="Tebbal A.B."/>
            <person name="Eichmeier A."/>
        </authorList>
    </citation>
    <scope>NUCLEOTIDE SEQUENCE</scope>
    <source>
        <strain evidence="3">NRRL B-24137</strain>
    </source>
</reference>
<organism evidence="3 4">
    <name type="scientific">Saccharothrix algeriensis</name>
    <dbReference type="NCBI Taxonomy" id="173560"/>
    <lineage>
        <taxon>Bacteria</taxon>
        <taxon>Bacillati</taxon>
        <taxon>Actinomycetota</taxon>
        <taxon>Actinomycetes</taxon>
        <taxon>Pseudonocardiales</taxon>
        <taxon>Pseudonocardiaceae</taxon>
        <taxon>Saccharothrix</taxon>
    </lineage>
</organism>
<feature type="non-terminal residue" evidence="3">
    <location>
        <position position="67"/>
    </location>
</feature>